<dbReference type="AlphaFoldDB" id="A0AA50CK07"/>
<dbReference type="RefSeq" id="WP_134647911.1">
    <property type="nucleotide sequence ID" value="NZ_CP132302.1"/>
</dbReference>
<feature type="region of interest" description="Disordered" evidence="1">
    <location>
        <begin position="22"/>
        <end position="56"/>
    </location>
</feature>
<dbReference type="EMBL" id="CP132302">
    <property type="protein sequence ID" value="WLR96696.1"/>
    <property type="molecule type" value="Genomic_DNA"/>
</dbReference>
<proteinExistence type="predicted"/>
<dbReference type="Proteomes" id="UP001234585">
    <property type="component" value="Chromosome"/>
</dbReference>
<keyword evidence="3" id="KW-1185">Reference proteome</keyword>
<sequence length="67" mass="7398">MMYLGGVTLGYFNLYPVGFQPKTEDTRSAGNSSETEAADGTQETLPLEGSRLSSARRPVQWPTHVFF</sequence>
<protein>
    <submittedName>
        <fullName evidence="2">Uncharacterized protein</fullName>
    </submittedName>
</protein>
<name>A0AA50CK07_9HYPH</name>
<accession>A0AA50CK07</accession>
<gene>
    <name evidence="2" type="ORF">Q9313_13430</name>
</gene>
<evidence type="ECO:0000313" key="2">
    <source>
        <dbReference type="EMBL" id="WLR96696.1"/>
    </source>
</evidence>
<reference evidence="2 3" key="1">
    <citation type="submission" date="2023-08" db="EMBL/GenBank/DDBJ databases">
        <title>Pathogen: clinical or host-associated sample.</title>
        <authorList>
            <person name="Hergert J."/>
            <person name="Casey R."/>
            <person name="Wagner J."/>
            <person name="Young E.L."/>
            <person name="Oakeson K.F."/>
        </authorList>
    </citation>
    <scope>NUCLEOTIDE SEQUENCE [LARGE SCALE GENOMIC DNA]</scope>
    <source>
        <strain evidence="2 3">1760953</strain>
    </source>
</reference>
<organism evidence="2 3">
    <name type="scientific">Shinella sumterensis</name>
    <dbReference type="NCBI Taxonomy" id="1967501"/>
    <lineage>
        <taxon>Bacteria</taxon>
        <taxon>Pseudomonadati</taxon>
        <taxon>Pseudomonadota</taxon>
        <taxon>Alphaproteobacteria</taxon>
        <taxon>Hyphomicrobiales</taxon>
        <taxon>Rhizobiaceae</taxon>
        <taxon>Shinella</taxon>
    </lineage>
</organism>
<evidence type="ECO:0000313" key="3">
    <source>
        <dbReference type="Proteomes" id="UP001234585"/>
    </source>
</evidence>
<evidence type="ECO:0000256" key="1">
    <source>
        <dbReference type="SAM" id="MobiDB-lite"/>
    </source>
</evidence>